<dbReference type="SUPFAM" id="SSF55031">
    <property type="entry name" value="Bacterial exopeptidase dimerisation domain"/>
    <property type="match status" value="1"/>
</dbReference>
<dbReference type="GO" id="GO:0016805">
    <property type="term" value="F:dipeptidase activity"/>
    <property type="evidence" value="ECO:0007669"/>
    <property type="project" value="InterPro"/>
</dbReference>
<dbReference type="EMBL" id="VSSQ01015518">
    <property type="protein sequence ID" value="MPM55959.1"/>
    <property type="molecule type" value="Genomic_DNA"/>
</dbReference>
<dbReference type="SUPFAM" id="SSF53187">
    <property type="entry name" value="Zn-dependent exopeptidases"/>
    <property type="match status" value="1"/>
</dbReference>
<dbReference type="InterPro" id="IPR017144">
    <property type="entry name" value="Xaa-Arg_dipeptidase"/>
</dbReference>
<dbReference type="InterPro" id="IPR002933">
    <property type="entry name" value="Peptidase_M20"/>
</dbReference>
<name>A0A645ASB4_9ZZZZ</name>
<dbReference type="CDD" id="cd03887">
    <property type="entry name" value="M20_Acy1L2"/>
    <property type="match status" value="1"/>
</dbReference>
<gene>
    <name evidence="1" type="primary">abgB_21</name>
    <name evidence="1" type="ORF">SDC9_102757</name>
</gene>
<dbReference type="GO" id="GO:0046657">
    <property type="term" value="P:folic acid catabolic process"/>
    <property type="evidence" value="ECO:0007669"/>
    <property type="project" value="TreeGrafter"/>
</dbReference>
<dbReference type="EC" id="3.5.1.-" evidence="1"/>
<dbReference type="GO" id="GO:0005737">
    <property type="term" value="C:cytoplasm"/>
    <property type="evidence" value="ECO:0007669"/>
    <property type="project" value="TreeGrafter"/>
</dbReference>
<dbReference type="Gene3D" id="3.30.70.360">
    <property type="match status" value="1"/>
</dbReference>
<dbReference type="PANTHER" id="PTHR30575:SF0">
    <property type="entry name" value="XAA-ARG DIPEPTIDASE"/>
    <property type="match status" value="1"/>
</dbReference>
<accession>A0A645ASB4</accession>
<dbReference type="GO" id="GO:0071713">
    <property type="term" value="F:para-aminobenzoyl-glutamate hydrolase activity"/>
    <property type="evidence" value="ECO:0007669"/>
    <property type="project" value="TreeGrafter"/>
</dbReference>
<proteinExistence type="predicted"/>
<dbReference type="AlphaFoldDB" id="A0A645ASB4"/>
<protein>
    <submittedName>
        <fullName evidence="1">p-aminobenzoyl-glutamate hydrolase subunit B</fullName>
        <ecNumber evidence="1">3.5.1.-</ecNumber>
    </submittedName>
</protein>
<organism evidence="1">
    <name type="scientific">bioreactor metagenome</name>
    <dbReference type="NCBI Taxonomy" id="1076179"/>
    <lineage>
        <taxon>unclassified sequences</taxon>
        <taxon>metagenomes</taxon>
        <taxon>ecological metagenomes</taxon>
    </lineage>
</organism>
<reference evidence="1" key="1">
    <citation type="submission" date="2019-08" db="EMBL/GenBank/DDBJ databases">
        <authorList>
            <person name="Kucharzyk K."/>
            <person name="Murdoch R.W."/>
            <person name="Higgins S."/>
            <person name="Loffler F."/>
        </authorList>
    </citation>
    <scope>NUCLEOTIDE SEQUENCE</scope>
</reference>
<sequence length="391" mass="42511">MKNELLQALDKLAPELTTMADFIFDHPGIGLQEHQASALLCDYLENQGFCVERGVGGFDTAFRATYEKGKNGVSFGLLCEYDALEDQGHACGHHVQGPAVVGAVVAFKGLLTDKPFKIVVYGTPAEETISGKITMMKNGCFQDIDIALMMHLSSETCVDVKSMALSKFTVTFHGQAAHAALKPEAGKGALDALILSFQGLEFMREHVQDDVRIHYTVLDAGGPANTVSPRAVGSFYVRSYNRTYLNDVVRRFYNVMKGAALMTDTTVEIHLDKEVDSKIPVISLNDLLMANAKTVNAPEIKPPREKTGSTDFGNVMYKVPGSCIRVSFVPGGVASHSQEYLDAGKSQAAHDALLYGAKIMAGTCYDLLEEEGTLERVLSEFKQNQIAALKI</sequence>
<dbReference type="InterPro" id="IPR052030">
    <property type="entry name" value="Peptidase_M20/M20A_hydrolases"/>
</dbReference>
<dbReference type="NCBIfam" id="TIGR01891">
    <property type="entry name" value="amidohydrolases"/>
    <property type="match status" value="1"/>
</dbReference>
<dbReference type="PIRSF" id="PIRSF037226">
    <property type="entry name" value="Amidohydrolase_ACY1L2_prd"/>
    <property type="match status" value="1"/>
</dbReference>
<keyword evidence="1" id="KW-0378">Hydrolase</keyword>
<comment type="caution">
    <text evidence="1">The sequence shown here is derived from an EMBL/GenBank/DDBJ whole genome shotgun (WGS) entry which is preliminary data.</text>
</comment>
<dbReference type="Pfam" id="PF01546">
    <property type="entry name" value="Peptidase_M20"/>
    <property type="match status" value="1"/>
</dbReference>
<evidence type="ECO:0000313" key="1">
    <source>
        <dbReference type="EMBL" id="MPM55959.1"/>
    </source>
</evidence>
<dbReference type="InterPro" id="IPR036264">
    <property type="entry name" value="Bact_exopeptidase_dim_dom"/>
</dbReference>
<dbReference type="PANTHER" id="PTHR30575">
    <property type="entry name" value="PEPTIDASE M20"/>
    <property type="match status" value="1"/>
</dbReference>
<dbReference type="InterPro" id="IPR017439">
    <property type="entry name" value="Amidohydrolase"/>
</dbReference>
<dbReference type="Gene3D" id="3.40.630.10">
    <property type="entry name" value="Zn peptidases"/>
    <property type="match status" value="1"/>
</dbReference>